<dbReference type="InterPro" id="IPR006286">
    <property type="entry name" value="C56_PfpI-like"/>
</dbReference>
<dbReference type="Gene3D" id="3.40.50.880">
    <property type="match status" value="1"/>
</dbReference>
<dbReference type="CDD" id="cd03134">
    <property type="entry name" value="GATase1_PfpI_like"/>
    <property type="match status" value="1"/>
</dbReference>
<dbReference type="SUPFAM" id="SSF52317">
    <property type="entry name" value="Class I glutamine amidotransferase-like"/>
    <property type="match status" value="1"/>
</dbReference>
<dbReference type="InterPro" id="IPR002818">
    <property type="entry name" value="DJ-1/PfpI"/>
</dbReference>
<comment type="caution">
    <text evidence="3">The sequence shown here is derived from an EMBL/GenBank/DDBJ whole genome shotgun (WGS) entry which is preliminary data.</text>
</comment>
<dbReference type="EMBL" id="BEXB01000019">
    <property type="protein sequence ID" value="GAY76934.1"/>
    <property type="molecule type" value="Genomic_DNA"/>
</dbReference>
<gene>
    <name evidence="3" type="ORF">NBRC111894_2488</name>
</gene>
<dbReference type="Pfam" id="PF01965">
    <property type="entry name" value="DJ-1_PfpI"/>
    <property type="match status" value="1"/>
</dbReference>
<dbReference type="PANTHER" id="PTHR42733">
    <property type="entry name" value="DJ-1 PROTEIN"/>
    <property type="match status" value="1"/>
</dbReference>
<dbReference type="Proteomes" id="UP000319716">
    <property type="component" value="Unassembled WGS sequence"/>
</dbReference>
<proteinExistence type="inferred from homology"/>
<sequence length="178" mass="19249">MKEKVRRILHGKKIAAVLADDFEDVEFTGPAKAYKEAGHTVTVIGKTKGATINGKHGAKVTADASIDDVKPSDFDALLIAGGYSPDNLRDDDRFVAFTKAFMDDDKAVFAICHGPQLLITADAVKDRNITGYKSIAVDLKNAGANYKDEEVVVCHNLVTSRTPDDIPAFNRESLNVLA</sequence>
<feature type="domain" description="DJ-1/PfpI" evidence="2">
    <location>
        <begin position="12"/>
        <end position="174"/>
    </location>
</feature>
<comment type="similarity">
    <text evidence="1">Belongs to the peptidase C56 family.</text>
</comment>
<dbReference type="RefSeq" id="WP_305852180.1">
    <property type="nucleotide sequence ID" value="NZ_BEXB01000019.1"/>
</dbReference>
<evidence type="ECO:0000313" key="3">
    <source>
        <dbReference type="EMBL" id="GAY76934.1"/>
    </source>
</evidence>
<reference evidence="3 4" key="1">
    <citation type="submission" date="2017-11" db="EMBL/GenBank/DDBJ databases">
        <title>Draft Genome Sequence of Sporolactobacillus inulinus NBRC 111894 Isolated from Koso, a Japanese Sugar-Vegetable Fermented Beverage.</title>
        <authorList>
            <person name="Chiou T.Y."/>
            <person name="Oshima K."/>
            <person name="Suda W."/>
            <person name="Hattori M."/>
            <person name="Takahashi T."/>
        </authorList>
    </citation>
    <scope>NUCLEOTIDE SEQUENCE [LARGE SCALE GENOMIC DNA]</scope>
    <source>
        <strain evidence="3 4">NBRC111894</strain>
    </source>
</reference>
<name>A0A4Y1ZD17_9BACL</name>
<organism evidence="3 4">
    <name type="scientific">Sporolactobacillus inulinus</name>
    <dbReference type="NCBI Taxonomy" id="2078"/>
    <lineage>
        <taxon>Bacteria</taxon>
        <taxon>Bacillati</taxon>
        <taxon>Bacillota</taxon>
        <taxon>Bacilli</taxon>
        <taxon>Bacillales</taxon>
        <taxon>Sporolactobacillaceae</taxon>
        <taxon>Sporolactobacillus</taxon>
    </lineage>
</organism>
<dbReference type="NCBIfam" id="TIGR01382">
    <property type="entry name" value="PfpI"/>
    <property type="match status" value="1"/>
</dbReference>
<accession>A0A4Y1ZD17</accession>
<evidence type="ECO:0000259" key="2">
    <source>
        <dbReference type="Pfam" id="PF01965"/>
    </source>
</evidence>
<evidence type="ECO:0000313" key="4">
    <source>
        <dbReference type="Proteomes" id="UP000319716"/>
    </source>
</evidence>
<protein>
    <submittedName>
        <fullName evidence="3">ThiJ/PfpI family protein</fullName>
    </submittedName>
</protein>
<dbReference type="InterPro" id="IPR029062">
    <property type="entry name" value="Class_I_gatase-like"/>
</dbReference>
<evidence type="ECO:0000256" key="1">
    <source>
        <dbReference type="ARBA" id="ARBA00008542"/>
    </source>
</evidence>
<dbReference type="PANTHER" id="PTHR42733:SF2">
    <property type="entry name" value="DJ-1_THIJ_PFPI FAMILY PROTEIN"/>
    <property type="match status" value="1"/>
</dbReference>
<dbReference type="PROSITE" id="PS51276">
    <property type="entry name" value="PEPTIDASE_C56_PFPI"/>
    <property type="match status" value="1"/>
</dbReference>
<dbReference type="AlphaFoldDB" id="A0A4Y1ZD17"/>